<accession>A0A3P7LUD5</accession>
<evidence type="ECO:0000313" key="3">
    <source>
        <dbReference type="Proteomes" id="UP000281553"/>
    </source>
</evidence>
<dbReference type="GO" id="GO:0000127">
    <property type="term" value="C:transcription factor TFIIIC complex"/>
    <property type="evidence" value="ECO:0007669"/>
    <property type="project" value="InterPro"/>
</dbReference>
<dbReference type="PANTHER" id="PTHR15180:SF1">
    <property type="entry name" value="GENERAL TRANSCRIPTION FACTOR 3C POLYPEPTIDE 1"/>
    <property type="match status" value="1"/>
</dbReference>
<sequence>MHFFDIIRDEVCAAGLDGIPISHLWMVLAEPEVNFPFPLDDNVKEFLWSKIRTFNGFTFYVLPVDPSPYIRFTRDEALVQQDMDVYYRPNVSSAPKKLYPVNAPGVLGSCEHFKSRKNVSKELESPCSYEVVKERFGDRLTVVASQKLRILFLTGCDTLPPNLNPKLYRLLEAIAKYNGVPISGTEGLLNMGESSSTIFYFRKVLRSKKIVMSQRFHIGRRSYARLIKFGEEEGCLKVLSVPFNTACGLICGTEEESEVTADLLLKEEAAMTAASNGGDYTDSRLFDNHGRRYVREATIVHLQRPFNMETWMQHNKETARVDYESGDEEDLNCSLYDGDTIDGDRSQADVGDEFVANVVNSPFCKFCFSPICSFIVPIESMLLTRIFAIPPNHPKNNEAGHNA</sequence>
<dbReference type="InterPro" id="IPR044210">
    <property type="entry name" value="Tfc3-like"/>
</dbReference>
<keyword evidence="3" id="KW-1185">Reference proteome</keyword>
<organism evidence="2 3">
    <name type="scientific">Dibothriocephalus latus</name>
    <name type="common">Fish tapeworm</name>
    <name type="synonym">Diphyllobothrium latum</name>
    <dbReference type="NCBI Taxonomy" id="60516"/>
    <lineage>
        <taxon>Eukaryota</taxon>
        <taxon>Metazoa</taxon>
        <taxon>Spiralia</taxon>
        <taxon>Lophotrochozoa</taxon>
        <taxon>Platyhelminthes</taxon>
        <taxon>Cestoda</taxon>
        <taxon>Eucestoda</taxon>
        <taxon>Diphyllobothriidea</taxon>
        <taxon>Diphyllobothriidae</taxon>
        <taxon>Dibothriocephalus</taxon>
    </lineage>
</organism>
<dbReference type="OrthoDB" id="6262911at2759"/>
<proteinExistence type="predicted"/>
<evidence type="ECO:0000313" key="2">
    <source>
        <dbReference type="EMBL" id="VDN20554.1"/>
    </source>
</evidence>
<dbReference type="GO" id="GO:0006384">
    <property type="term" value="P:transcription initiation at RNA polymerase III promoter"/>
    <property type="evidence" value="ECO:0007669"/>
    <property type="project" value="InterPro"/>
</dbReference>
<dbReference type="InterPro" id="IPR056428">
    <property type="entry name" value="WH_GTF3C1"/>
</dbReference>
<dbReference type="EMBL" id="UYRU01071043">
    <property type="protein sequence ID" value="VDN20554.1"/>
    <property type="molecule type" value="Genomic_DNA"/>
</dbReference>
<dbReference type="GO" id="GO:0003677">
    <property type="term" value="F:DNA binding"/>
    <property type="evidence" value="ECO:0007669"/>
    <property type="project" value="InterPro"/>
</dbReference>
<dbReference type="PANTHER" id="PTHR15180">
    <property type="entry name" value="GENERAL TRANSCRIPTION FACTOR 3C POLYPEPTIDE 1"/>
    <property type="match status" value="1"/>
</dbReference>
<protein>
    <recommendedName>
        <fullName evidence="1">General transcription factor 3C polypeptide 1 winged-helix domain-containing protein</fullName>
    </recommendedName>
</protein>
<dbReference type="GO" id="GO:0042791">
    <property type="term" value="P:5S class rRNA transcription by RNA polymerase III"/>
    <property type="evidence" value="ECO:0007669"/>
    <property type="project" value="TreeGrafter"/>
</dbReference>
<dbReference type="Pfam" id="PF23704">
    <property type="entry name" value="WHD_GTF3C1_N"/>
    <property type="match status" value="1"/>
</dbReference>
<name>A0A3P7LUD5_DIBLA</name>
<dbReference type="Proteomes" id="UP000281553">
    <property type="component" value="Unassembled WGS sequence"/>
</dbReference>
<evidence type="ECO:0000259" key="1">
    <source>
        <dbReference type="Pfam" id="PF23704"/>
    </source>
</evidence>
<reference evidence="2 3" key="1">
    <citation type="submission" date="2018-11" db="EMBL/GenBank/DDBJ databases">
        <authorList>
            <consortium name="Pathogen Informatics"/>
        </authorList>
    </citation>
    <scope>NUCLEOTIDE SEQUENCE [LARGE SCALE GENOMIC DNA]</scope>
</reference>
<gene>
    <name evidence="2" type="ORF">DILT_LOCUS13645</name>
</gene>
<dbReference type="AlphaFoldDB" id="A0A3P7LUD5"/>
<feature type="domain" description="General transcription factor 3C polypeptide 1 winged-helix" evidence="1">
    <location>
        <begin position="9"/>
        <end position="152"/>
    </location>
</feature>